<dbReference type="AlphaFoldDB" id="A0A1I7NV96"/>
<feature type="coiled-coil region" evidence="1">
    <location>
        <begin position="5"/>
        <end position="32"/>
    </location>
</feature>
<keyword evidence="1" id="KW-0175">Coiled coil</keyword>
<evidence type="ECO:0000313" key="2">
    <source>
        <dbReference type="EMBL" id="SFV38589.1"/>
    </source>
</evidence>
<dbReference type="OrthoDB" id="9877708at2"/>
<reference evidence="2 3" key="1">
    <citation type="submission" date="2016-10" db="EMBL/GenBank/DDBJ databases">
        <authorList>
            <person name="de Groot N.N."/>
        </authorList>
    </citation>
    <scope>NUCLEOTIDE SEQUENCE [LARGE SCALE GENOMIC DNA]</scope>
    <source>
        <strain evidence="2 3">IPL20</strain>
    </source>
</reference>
<accession>A0A1I7NV96</accession>
<evidence type="ECO:0000313" key="3">
    <source>
        <dbReference type="Proteomes" id="UP000199074"/>
    </source>
</evidence>
<name>A0A1I7NV96_9HYPH</name>
<dbReference type="EMBL" id="FPCK01000004">
    <property type="protein sequence ID" value="SFV38589.1"/>
    <property type="molecule type" value="Genomic_DNA"/>
</dbReference>
<protein>
    <submittedName>
        <fullName evidence="2">Uncharacterized protein</fullName>
    </submittedName>
</protein>
<organism evidence="2 3">
    <name type="scientific">Devosia crocina</name>
    <dbReference type="NCBI Taxonomy" id="429728"/>
    <lineage>
        <taxon>Bacteria</taxon>
        <taxon>Pseudomonadati</taxon>
        <taxon>Pseudomonadota</taxon>
        <taxon>Alphaproteobacteria</taxon>
        <taxon>Hyphomicrobiales</taxon>
        <taxon>Devosiaceae</taxon>
        <taxon>Devosia</taxon>
    </lineage>
</organism>
<dbReference type="RefSeq" id="WP_092426849.1">
    <property type="nucleotide sequence ID" value="NZ_FPCK01000004.1"/>
</dbReference>
<dbReference type="Proteomes" id="UP000199074">
    <property type="component" value="Unassembled WGS sequence"/>
</dbReference>
<proteinExistence type="predicted"/>
<keyword evidence="3" id="KW-1185">Reference proteome</keyword>
<sequence>MRPELAAYSEALQVLKLALVELNGELDRLVSDPAIPSEEAIEIADALNAIMQEMAFILTEPDVILAPRH</sequence>
<evidence type="ECO:0000256" key="1">
    <source>
        <dbReference type="SAM" id="Coils"/>
    </source>
</evidence>
<gene>
    <name evidence="2" type="ORF">SAMN05216456_3512</name>
</gene>
<dbReference type="STRING" id="429728.SAMN05216456_3512"/>